<evidence type="ECO:0000256" key="3">
    <source>
        <dbReference type="ARBA" id="ARBA00022679"/>
    </source>
</evidence>
<keyword evidence="6" id="KW-0573">Peptidoglycan synthesis</keyword>
<dbReference type="GO" id="GO:0008955">
    <property type="term" value="F:peptidoglycan glycosyltransferase activity"/>
    <property type="evidence" value="ECO:0007669"/>
    <property type="project" value="UniProtKB-EC"/>
</dbReference>
<feature type="transmembrane region" description="Helical" evidence="16">
    <location>
        <begin position="112"/>
        <end position="133"/>
    </location>
</feature>
<keyword evidence="7 16" id="KW-1133">Transmembrane helix</keyword>
<keyword evidence="4 16" id="KW-0812">Transmembrane</keyword>
<comment type="subcellular location">
    <subcellularLocation>
        <location evidence="1">Membrane</location>
        <topology evidence="1">Multi-pass membrane protein</topology>
    </subcellularLocation>
</comment>
<reference evidence="17 18" key="1">
    <citation type="journal article" date="2016" name="Nat. Commun.">
        <title>Thousands of microbial genomes shed light on interconnected biogeochemical processes in an aquifer system.</title>
        <authorList>
            <person name="Anantharaman K."/>
            <person name="Brown C.T."/>
            <person name="Hug L.A."/>
            <person name="Sharon I."/>
            <person name="Castelle C.J."/>
            <person name="Probst A.J."/>
            <person name="Thomas B.C."/>
            <person name="Singh A."/>
            <person name="Wilkins M.J."/>
            <person name="Karaoz U."/>
            <person name="Brodie E.L."/>
            <person name="Williams K.H."/>
            <person name="Hubbard S.S."/>
            <person name="Banfield J.F."/>
        </authorList>
    </citation>
    <scope>NUCLEOTIDE SEQUENCE [LARGE SCALE GENOMIC DNA]</scope>
</reference>
<dbReference type="Pfam" id="PF01098">
    <property type="entry name" value="FTSW_RODA_SPOVE"/>
    <property type="match status" value="1"/>
</dbReference>
<keyword evidence="2" id="KW-0328">Glycosyltransferase</keyword>
<comment type="caution">
    <text evidence="17">The sequence shown here is derived from an EMBL/GenBank/DDBJ whole genome shotgun (WGS) entry which is preliminary data.</text>
</comment>
<sequence length="272" mass="30543">MSLQRFRIKQQKPNYFLALIIFILAIFGLIMIYSASVVISYQEFGYNYYYLNKQALSLFIGIIAFIIASKIDYRFWQKNSFWIFLVSVVLLAAVFIPGIGRELGGSSRWIHIGSLFFQPSEIVKLTFIFYLAAWLSKKSEFIANFIKGFIPFVIVTSIVGVLIMNEPDMGTTLVIAAIGVAIFFSGGGALNQIWLGIGSAIGIFWLLIKSSPYRLQRFMVFLNPAEKSLEAGYHINQSLLAIGSGGLFGLGFGQSKQKYLYLPEVHIDSIYA</sequence>
<name>A0A1F5EEM2_9BACT</name>
<feature type="non-terminal residue" evidence="17">
    <location>
        <position position="272"/>
    </location>
</feature>
<evidence type="ECO:0000256" key="12">
    <source>
        <dbReference type="ARBA" id="ARBA00041185"/>
    </source>
</evidence>
<evidence type="ECO:0000256" key="10">
    <source>
        <dbReference type="ARBA" id="ARBA00033270"/>
    </source>
</evidence>
<dbReference type="Proteomes" id="UP000176451">
    <property type="component" value="Unassembled WGS sequence"/>
</dbReference>
<evidence type="ECO:0000313" key="17">
    <source>
        <dbReference type="EMBL" id="OGD65821.1"/>
    </source>
</evidence>
<dbReference type="PANTHER" id="PTHR30474:SF2">
    <property type="entry name" value="PEPTIDOGLYCAN GLYCOSYLTRANSFERASE FTSW-RELATED"/>
    <property type="match status" value="1"/>
</dbReference>
<comment type="similarity">
    <text evidence="11">Belongs to the SEDS family. FtsW subfamily.</text>
</comment>
<evidence type="ECO:0000256" key="4">
    <source>
        <dbReference type="ARBA" id="ARBA00022692"/>
    </source>
</evidence>
<feature type="transmembrane region" description="Helical" evidence="16">
    <location>
        <begin position="169"/>
        <end position="186"/>
    </location>
</feature>
<feature type="transmembrane region" description="Helical" evidence="16">
    <location>
        <begin position="15"/>
        <end position="36"/>
    </location>
</feature>
<evidence type="ECO:0000256" key="2">
    <source>
        <dbReference type="ARBA" id="ARBA00022676"/>
    </source>
</evidence>
<feature type="transmembrane region" description="Helical" evidence="16">
    <location>
        <begin position="145"/>
        <end position="163"/>
    </location>
</feature>
<evidence type="ECO:0000256" key="9">
    <source>
        <dbReference type="ARBA" id="ARBA00032370"/>
    </source>
</evidence>
<dbReference type="PANTHER" id="PTHR30474">
    <property type="entry name" value="CELL CYCLE PROTEIN"/>
    <property type="match status" value="1"/>
</dbReference>
<organism evidence="17 18">
    <name type="scientific">Candidatus Berkelbacteria bacterium RIFCSPHIGHO2_12_FULL_36_9</name>
    <dbReference type="NCBI Taxonomy" id="1797469"/>
    <lineage>
        <taxon>Bacteria</taxon>
        <taxon>Candidatus Berkelbacteria</taxon>
    </lineage>
</organism>
<dbReference type="GO" id="GO:0051301">
    <property type="term" value="P:cell division"/>
    <property type="evidence" value="ECO:0007669"/>
    <property type="project" value="InterPro"/>
</dbReference>
<dbReference type="EMBL" id="MEZV01000051">
    <property type="protein sequence ID" value="OGD65821.1"/>
    <property type="molecule type" value="Genomic_DNA"/>
</dbReference>
<evidence type="ECO:0000256" key="6">
    <source>
        <dbReference type="ARBA" id="ARBA00022984"/>
    </source>
</evidence>
<proteinExistence type="inferred from homology"/>
<protein>
    <recommendedName>
        <fullName evidence="12">Probable peptidoglycan glycosyltransferase FtsW</fullName>
        <ecNumber evidence="14">2.4.99.28</ecNumber>
    </recommendedName>
    <alternativeName>
        <fullName evidence="13">Cell division protein FtsW</fullName>
    </alternativeName>
    <alternativeName>
        <fullName evidence="10">Cell wall polymerase</fullName>
    </alternativeName>
    <alternativeName>
        <fullName evidence="9">Peptidoglycan polymerase</fullName>
    </alternativeName>
</protein>
<evidence type="ECO:0000313" key="18">
    <source>
        <dbReference type="Proteomes" id="UP000176451"/>
    </source>
</evidence>
<evidence type="ECO:0000256" key="16">
    <source>
        <dbReference type="SAM" id="Phobius"/>
    </source>
</evidence>
<evidence type="ECO:0000256" key="14">
    <source>
        <dbReference type="ARBA" id="ARBA00044770"/>
    </source>
</evidence>
<dbReference type="GO" id="GO:0008360">
    <property type="term" value="P:regulation of cell shape"/>
    <property type="evidence" value="ECO:0007669"/>
    <property type="project" value="UniProtKB-KW"/>
</dbReference>
<evidence type="ECO:0000256" key="13">
    <source>
        <dbReference type="ARBA" id="ARBA00041418"/>
    </source>
</evidence>
<dbReference type="AlphaFoldDB" id="A0A1F5EEM2"/>
<dbReference type="GO" id="GO:0005886">
    <property type="term" value="C:plasma membrane"/>
    <property type="evidence" value="ECO:0007669"/>
    <property type="project" value="TreeGrafter"/>
</dbReference>
<feature type="transmembrane region" description="Helical" evidence="16">
    <location>
        <begin position="48"/>
        <end position="68"/>
    </location>
</feature>
<evidence type="ECO:0000256" key="7">
    <source>
        <dbReference type="ARBA" id="ARBA00022989"/>
    </source>
</evidence>
<evidence type="ECO:0000256" key="5">
    <source>
        <dbReference type="ARBA" id="ARBA00022960"/>
    </source>
</evidence>
<keyword evidence="3" id="KW-0808">Transferase</keyword>
<dbReference type="InterPro" id="IPR001182">
    <property type="entry name" value="FtsW/RodA"/>
</dbReference>
<dbReference type="GO" id="GO:0032153">
    <property type="term" value="C:cell division site"/>
    <property type="evidence" value="ECO:0007669"/>
    <property type="project" value="TreeGrafter"/>
</dbReference>
<dbReference type="EC" id="2.4.99.28" evidence="14"/>
<dbReference type="STRING" id="1797469.A3F08_01905"/>
<gene>
    <name evidence="17" type="ORF">A3F08_01905</name>
</gene>
<dbReference type="GO" id="GO:0009252">
    <property type="term" value="P:peptidoglycan biosynthetic process"/>
    <property type="evidence" value="ECO:0007669"/>
    <property type="project" value="UniProtKB-KW"/>
</dbReference>
<evidence type="ECO:0000256" key="15">
    <source>
        <dbReference type="ARBA" id="ARBA00049902"/>
    </source>
</evidence>
<evidence type="ECO:0000256" key="1">
    <source>
        <dbReference type="ARBA" id="ARBA00004141"/>
    </source>
</evidence>
<comment type="catalytic activity">
    <reaction evidence="15">
        <text>[GlcNAc-(1-&gt;4)-Mur2Ac(oyl-L-Ala-gamma-D-Glu-L-Lys-D-Ala-D-Ala)](n)-di-trans,octa-cis-undecaprenyl diphosphate + beta-D-GlcNAc-(1-&gt;4)-Mur2Ac(oyl-L-Ala-gamma-D-Glu-L-Lys-D-Ala-D-Ala)-di-trans,octa-cis-undecaprenyl diphosphate = [GlcNAc-(1-&gt;4)-Mur2Ac(oyl-L-Ala-gamma-D-Glu-L-Lys-D-Ala-D-Ala)](n+1)-di-trans,octa-cis-undecaprenyl diphosphate + di-trans,octa-cis-undecaprenyl diphosphate + H(+)</text>
        <dbReference type="Rhea" id="RHEA:23708"/>
        <dbReference type="Rhea" id="RHEA-COMP:9602"/>
        <dbReference type="Rhea" id="RHEA-COMP:9603"/>
        <dbReference type="ChEBI" id="CHEBI:15378"/>
        <dbReference type="ChEBI" id="CHEBI:58405"/>
        <dbReference type="ChEBI" id="CHEBI:60033"/>
        <dbReference type="ChEBI" id="CHEBI:78435"/>
        <dbReference type="EC" id="2.4.99.28"/>
    </reaction>
</comment>
<accession>A0A1F5EEM2</accession>
<evidence type="ECO:0000256" key="8">
    <source>
        <dbReference type="ARBA" id="ARBA00023136"/>
    </source>
</evidence>
<feature type="transmembrane region" description="Helical" evidence="16">
    <location>
        <begin position="80"/>
        <end position="100"/>
    </location>
</feature>
<evidence type="ECO:0000256" key="11">
    <source>
        <dbReference type="ARBA" id="ARBA00038053"/>
    </source>
</evidence>
<keyword evidence="8 16" id="KW-0472">Membrane</keyword>
<dbReference type="GO" id="GO:0015648">
    <property type="term" value="F:lipid-linked peptidoglycan transporter activity"/>
    <property type="evidence" value="ECO:0007669"/>
    <property type="project" value="TreeGrafter"/>
</dbReference>
<keyword evidence="5" id="KW-0133">Cell shape</keyword>